<dbReference type="NCBIfam" id="NF009475">
    <property type="entry name" value="PRK12838.1"/>
    <property type="match status" value="1"/>
</dbReference>
<protein>
    <submittedName>
        <fullName evidence="2">Carbamoyl-phosphate synthase</fullName>
    </submittedName>
</protein>
<dbReference type="Pfam" id="PF00988">
    <property type="entry name" value="CPSase_sm_chain"/>
    <property type="match status" value="1"/>
</dbReference>
<dbReference type="InterPro" id="IPR017926">
    <property type="entry name" value="GATASE"/>
</dbReference>
<dbReference type="InterPro" id="IPR029062">
    <property type="entry name" value="Class_I_gatase-like"/>
</dbReference>
<dbReference type="SMART" id="SM01097">
    <property type="entry name" value="CPSase_sm_chain"/>
    <property type="match status" value="1"/>
</dbReference>
<dbReference type="Gene3D" id="3.40.50.880">
    <property type="match status" value="1"/>
</dbReference>
<dbReference type="AlphaFoldDB" id="A0A0R1Y7J2"/>
<dbReference type="PROSITE" id="PS51273">
    <property type="entry name" value="GATASE_TYPE_1"/>
    <property type="match status" value="1"/>
</dbReference>
<keyword evidence="3" id="KW-1185">Reference proteome</keyword>
<reference evidence="2 3" key="1">
    <citation type="journal article" date="2015" name="Genome Announc.">
        <title>Expanding the biotechnology potential of lactobacilli through comparative genomics of 213 strains and associated genera.</title>
        <authorList>
            <person name="Sun Z."/>
            <person name="Harris H.M."/>
            <person name="McCann A."/>
            <person name="Guo C."/>
            <person name="Argimon S."/>
            <person name="Zhang W."/>
            <person name="Yang X."/>
            <person name="Jeffery I.B."/>
            <person name="Cooney J.C."/>
            <person name="Kagawa T.F."/>
            <person name="Liu W."/>
            <person name="Song Y."/>
            <person name="Salvetti E."/>
            <person name="Wrobel A."/>
            <person name="Rasinkangas P."/>
            <person name="Parkhill J."/>
            <person name="Rea M.C."/>
            <person name="O'Sullivan O."/>
            <person name="Ritari J."/>
            <person name="Douillard F.P."/>
            <person name="Paul Ross R."/>
            <person name="Yang R."/>
            <person name="Briner A.E."/>
            <person name="Felis G.E."/>
            <person name="de Vos W.M."/>
            <person name="Barrangou R."/>
            <person name="Klaenhammer T.R."/>
            <person name="Caufield P.W."/>
            <person name="Cui Y."/>
            <person name="Zhang H."/>
            <person name="O'Toole P.W."/>
        </authorList>
    </citation>
    <scope>NUCLEOTIDE SEQUENCE [LARGE SCALE GENOMIC DNA]</scope>
    <source>
        <strain evidence="2 3">DSM 5661</strain>
    </source>
</reference>
<dbReference type="InterPro" id="IPR002474">
    <property type="entry name" value="CarbamoylP_synth_ssu_N"/>
</dbReference>
<name>A0A0R1Y7J2_9LACO</name>
<dbReference type="Pfam" id="PF00117">
    <property type="entry name" value="GATase"/>
    <property type="match status" value="1"/>
</dbReference>
<organism evidence="2 3">
    <name type="scientific">Lactobacillus hamsteri DSM 5661 = JCM 6256</name>
    <dbReference type="NCBI Taxonomy" id="1423754"/>
    <lineage>
        <taxon>Bacteria</taxon>
        <taxon>Bacillati</taxon>
        <taxon>Bacillota</taxon>
        <taxon>Bacilli</taxon>
        <taxon>Lactobacillales</taxon>
        <taxon>Lactobacillaceae</taxon>
        <taxon>Lactobacillus</taxon>
    </lineage>
</organism>
<dbReference type="PRINTS" id="PR00099">
    <property type="entry name" value="CPSGATASE"/>
</dbReference>
<dbReference type="eggNOG" id="COG0505">
    <property type="taxonomic scope" value="Bacteria"/>
</dbReference>
<dbReference type="SUPFAM" id="SSF52317">
    <property type="entry name" value="Class I glutamine amidotransferase-like"/>
    <property type="match status" value="1"/>
</dbReference>
<evidence type="ECO:0000313" key="3">
    <source>
        <dbReference type="Proteomes" id="UP000051223"/>
    </source>
</evidence>
<gene>
    <name evidence="2" type="ORF">FC39_GL001475</name>
</gene>
<dbReference type="SUPFAM" id="SSF52021">
    <property type="entry name" value="Carbamoyl phosphate synthetase, small subunit N-terminal domain"/>
    <property type="match status" value="1"/>
</dbReference>
<dbReference type="EMBL" id="AZGI01000054">
    <property type="protein sequence ID" value="KRM38081.1"/>
    <property type="molecule type" value="Genomic_DNA"/>
</dbReference>
<accession>A0A0R1Y7J2</accession>
<dbReference type="Proteomes" id="UP000051223">
    <property type="component" value="Unassembled WGS sequence"/>
</dbReference>
<proteinExistence type="predicted"/>
<comment type="caution">
    <text evidence="2">The sequence shown here is derived from an EMBL/GenBank/DDBJ whole genome shotgun (WGS) entry which is preliminary data.</text>
</comment>
<evidence type="ECO:0000313" key="2">
    <source>
        <dbReference type="EMBL" id="KRM38081.1"/>
    </source>
</evidence>
<dbReference type="STRING" id="1423754.FC39_GL001475"/>
<sequence length="360" mass="39582">MNLEEVSDQMKRYLILEDGSSFPGKGLGATIISTGELAIQTSNFGYQEALTDPTNAGKILVFTTPIIGNSGINAIDYESINPTVKGIIANDVGFNVSDNENFEELDSFLKEKNIPAIFDVDTRALVHRLMNEGTIKASIMDTDDEHAFDQIKALVLPKNKSATVSTKNAYAAPNVGKSVAVIDLGLKHSMLRELSLRQVNVTVLPYDATPIDIENLRPDGIIISNGPGKPKEALKYVNDTLDHFYGKYPILGIGLGFLVLSDYLNFELVDLPQEFNGINYPVIEQNSNKIWQTSMDIDQLVLPDSVQINMNQEYFDLHTELLAGFAINEDKVIATAFNPEGAPGSLDAIAIFDQFLNMME</sequence>
<dbReference type="InterPro" id="IPR036480">
    <property type="entry name" value="CarbP_synth_ssu_N_sf"/>
</dbReference>
<feature type="domain" description="Carbamoyl-phosphate synthase small subunit N-terminal" evidence="1">
    <location>
        <begin position="10"/>
        <end position="140"/>
    </location>
</feature>
<dbReference type="Gene3D" id="3.50.30.20">
    <property type="entry name" value="Carbamoyl-phosphate synthase small subunit, N-terminal domain"/>
    <property type="match status" value="1"/>
</dbReference>
<evidence type="ECO:0000259" key="1">
    <source>
        <dbReference type="SMART" id="SM01097"/>
    </source>
</evidence>
<dbReference type="PATRIC" id="fig|1423754.3.peg.1518"/>